<dbReference type="InterPro" id="IPR029058">
    <property type="entry name" value="AB_hydrolase_fold"/>
</dbReference>
<dbReference type="InterPro" id="IPR000073">
    <property type="entry name" value="AB_hydrolase_1"/>
</dbReference>
<dbReference type="EMBL" id="JAOB01000052">
    <property type="protein sequence ID" value="EUA32724.1"/>
    <property type="molecule type" value="Genomic_DNA"/>
</dbReference>
<name>X8AMA9_MYCXE</name>
<dbReference type="GO" id="GO:0016787">
    <property type="term" value="F:hydrolase activity"/>
    <property type="evidence" value="ECO:0007669"/>
    <property type="project" value="UniProtKB-KW"/>
</dbReference>
<sequence>MAAMVADLRRRGGSAPRRRRDRHPGELAGRTGPYRATIRNTRPPERYAELHRYWTAAPLLPSLYLHGRDDGCVTADFAHWAARVLPDGSDVAIVEHAGHFLQLDQPEKVAELVLRFLGSAR</sequence>
<dbReference type="SUPFAM" id="SSF53474">
    <property type="entry name" value="alpha/beta-Hydrolases"/>
    <property type="match status" value="1"/>
</dbReference>
<feature type="domain" description="AB hydrolase-1" evidence="2">
    <location>
        <begin position="22"/>
        <end position="111"/>
    </location>
</feature>
<accession>X8AMA9</accession>
<dbReference type="PATRIC" id="fig|1299334.3.peg.5542"/>
<dbReference type="AlphaFoldDB" id="X8AMA9"/>
<dbReference type="Gene3D" id="3.40.50.1820">
    <property type="entry name" value="alpha/beta hydrolase"/>
    <property type="match status" value="1"/>
</dbReference>
<evidence type="ECO:0000313" key="3">
    <source>
        <dbReference type="EMBL" id="EUA32724.1"/>
    </source>
</evidence>
<evidence type="ECO:0000256" key="1">
    <source>
        <dbReference type="SAM" id="MobiDB-lite"/>
    </source>
</evidence>
<evidence type="ECO:0000259" key="2">
    <source>
        <dbReference type="Pfam" id="PF12697"/>
    </source>
</evidence>
<gene>
    <name evidence="3" type="ORF">I553_2323</name>
</gene>
<protein>
    <submittedName>
        <fullName evidence="3">Alpha/beta hydrolase family protein</fullName>
    </submittedName>
</protein>
<dbReference type="Pfam" id="PF12697">
    <property type="entry name" value="Abhydrolase_6"/>
    <property type="match status" value="1"/>
</dbReference>
<feature type="region of interest" description="Disordered" evidence="1">
    <location>
        <begin position="1"/>
        <end position="38"/>
    </location>
</feature>
<keyword evidence="3" id="KW-0378">Hydrolase</keyword>
<reference evidence="3" key="1">
    <citation type="submission" date="2014-01" db="EMBL/GenBank/DDBJ databases">
        <authorList>
            <person name="Brown-Elliot B."/>
            <person name="Wallace R."/>
            <person name="Lenaerts A."/>
            <person name="Ordway D."/>
            <person name="DeGroote M.A."/>
            <person name="Parker T."/>
            <person name="Sizemore C."/>
            <person name="Tallon L.J."/>
            <person name="Sadzewicz L.K."/>
            <person name="Sengamalay N."/>
            <person name="Fraser C.M."/>
            <person name="Hine E."/>
            <person name="Shefchek K.A."/>
            <person name="Das S.P."/>
            <person name="Tettelin H."/>
        </authorList>
    </citation>
    <scope>NUCLEOTIDE SEQUENCE [LARGE SCALE GENOMIC DNA]</scope>
    <source>
        <strain evidence="3">4042</strain>
    </source>
</reference>
<organism evidence="3">
    <name type="scientific">Mycobacterium xenopi 4042</name>
    <dbReference type="NCBI Taxonomy" id="1299334"/>
    <lineage>
        <taxon>Bacteria</taxon>
        <taxon>Bacillati</taxon>
        <taxon>Actinomycetota</taxon>
        <taxon>Actinomycetes</taxon>
        <taxon>Mycobacteriales</taxon>
        <taxon>Mycobacteriaceae</taxon>
        <taxon>Mycobacterium</taxon>
    </lineage>
</organism>
<proteinExistence type="predicted"/>
<comment type="caution">
    <text evidence="3">The sequence shown here is derived from an EMBL/GenBank/DDBJ whole genome shotgun (WGS) entry which is preliminary data.</text>
</comment>